<evidence type="ECO:0000313" key="7">
    <source>
        <dbReference type="EMBL" id="KAI2650851.1"/>
    </source>
</evidence>
<dbReference type="InterPro" id="IPR043502">
    <property type="entry name" value="DNA/RNA_pol_sf"/>
</dbReference>
<dbReference type="InterPro" id="IPR036397">
    <property type="entry name" value="RNaseH_sf"/>
</dbReference>
<evidence type="ECO:0000256" key="3">
    <source>
        <dbReference type="ARBA" id="ARBA00039658"/>
    </source>
</evidence>
<evidence type="ECO:0000256" key="1">
    <source>
        <dbReference type="ARBA" id="ARBA00010879"/>
    </source>
</evidence>
<evidence type="ECO:0000256" key="4">
    <source>
        <dbReference type="SAM" id="MobiDB-lite"/>
    </source>
</evidence>
<dbReference type="InterPro" id="IPR001584">
    <property type="entry name" value="Integrase_cat-core"/>
</dbReference>
<sequence length="1148" mass="130582">MEESDKYKTAFSCPFGFWEFNRMPQGITNAPSTFQRLMEKCMEDLHLTEVLVFLNDLIVFSRTPEEHEEQLLKVLTRLREYGLKLSPEKCKFFQTSVRYLGHIISETGVQTDPEKISALKTWPKPKNLRELRSFLGFAGYYRRFIRNYSKIVKPLNDLTAGYAPLNRKPKKGEVKGKYFNPRESFGSRWIEDCDEAFDTIIFKLTSAPVLGFANPTLPYILHTDASTTGVGAALYQEQDGESKVIAFASRGLSRSESRYPAHKLEFLTLTLWGLSNHFTVITDSNPLTYILSSARLDAISYRWLSALATFAFSLIYRSGKQNQDADGLSRRPHGELVNDMVSQKEQECIQQIKHLGEGKGVIIDCVAVQVVCDKHLVQQEDGTPVALVESLTMEHEAIPGCFAQEMIGDTSAVLHLTGVNLQREQREDITLNQVISHMEQGQPQCHAVRYECPDIPLLLREWSRLELKEGVLYRRRQWNDQTNYQLVLPVKFRAMVLESLHYQMGHMGVGRTLDLVRSRFYWPKMSADIERKVKTCERCVKRKAMPEKSAPLVNIQVTRPLELLCIDFLSIEPDRSNIQNVLVMTDHYTKYAVALPTSNQKAKTVAMCLWDGFIVHYGFPERILSDQGADFESKLIKEFCEMAKIHKVRTTPYHPHSNPVECFNRTLLNMLGTLKEQDKSNWHDFVKPLVHAYNCTRNEVTGFTPYELMFGRQPRLPVDLAFGLPVESTLEVGDKVLVRNVRIRGKHKLADKWEPPIHIVVERVGDLPVYKVRSQDGSASVRVLHRDLLLPCGFLTTTKEIVLDPDPGNIPKPKTRSQRKRELCDEEQSDSEDEICIFSRIPAGETRITYAYDIKSKGADRREKDLPQRSDSSQNLDLPQETELPQTVNNPENTHALGESLEKETEGNESTDSEIQETMPTGNETEGGYLPSLDPTGGEDEINMSVDIQNLKERTEQESRPTTLGTNGESHFSFSRGNQRGEQQAKFRARKKESRRRLNAGISVLFLDFGAATRELKSIKRLITSLSLFTGLQHLLIAARVEEPTGRLGRHRACPAGPKDPNIQSCGCQPQRARHFHSTLEFIFMTRLNHRTSAGSLSALGSSSLFTWEETPSHHRVRTSLEFITLQTRKNVIAIPKPPLLPTIKTFT</sequence>
<evidence type="ECO:0000259" key="6">
    <source>
        <dbReference type="PROSITE" id="PS50994"/>
    </source>
</evidence>
<dbReference type="InterPro" id="IPR041588">
    <property type="entry name" value="Integrase_H2C2"/>
</dbReference>
<dbReference type="CDD" id="cd09274">
    <property type="entry name" value="RNase_HI_RT_Ty3"/>
    <property type="match status" value="1"/>
</dbReference>
<accession>A0ABQ8LKU5</accession>
<dbReference type="EMBL" id="JACTAM010000022">
    <property type="protein sequence ID" value="KAI2650851.1"/>
    <property type="molecule type" value="Genomic_DNA"/>
</dbReference>
<reference evidence="7 8" key="1">
    <citation type="submission" date="2022-01" db="EMBL/GenBank/DDBJ databases">
        <title>A high-quality chromosome-level genome assembly of rohu carp, Labeo rohita.</title>
        <authorList>
            <person name="Arick M.A. II"/>
            <person name="Hsu C.-Y."/>
            <person name="Magbanua Z."/>
            <person name="Pechanova O."/>
            <person name="Grover C."/>
            <person name="Miller E."/>
            <person name="Thrash A."/>
            <person name="Ezzel L."/>
            <person name="Alam S."/>
            <person name="Benzie J."/>
            <person name="Hamilton M."/>
            <person name="Karsi A."/>
            <person name="Lawrence M.L."/>
            <person name="Peterson D.G."/>
        </authorList>
    </citation>
    <scope>NUCLEOTIDE SEQUENCE [LARGE SCALE GENOMIC DNA]</scope>
    <source>
        <strain evidence="8">BAU-BD-2019</strain>
        <tissue evidence="7">Blood</tissue>
    </source>
</reference>
<dbReference type="InterPro" id="IPR012337">
    <property type="entry name" value="RNaseH-like_sf"/>
</dbReference>
<protein>
    <recommendedName>
        <fullName evidence="3">Gypsy retrotransposon integrase-like protein 1</fullName>
        <ecNumber evidence="2">3.1.26.4</ecNumber>
    </recommendedName>
</protein>
<dbReference type="PROSITE" id="PS50994">
    <property type="entry name" value="INTEGRASE"/>
    <property type="match status" value="1"/>
</dbReference>
<gene>
    <name evidence="7" type="ORF">H4Q32_028174</name>
</gene>
<feature type="region of interest" description="Disordered" evidence="4">
    <location>
        <begin position="859"/>
        <end position="992"/>
    </location>
</feature>
<dbReference type="InterPro" id="IPR000477">
    <property type="entry name" value="RT_dom"/>
</dbReference>
<name>A0ABQ8LKU5_LABRO</name>
<dbReference type="Pfam" id="PF00665">
    <property type="entry name" value="rve"/>
    <property type="match status" value="1"/>
</dbReference>
<comment type="caution">
    <text evidence="7">The sequence shown here is derived from an EMBL/GenBank/DDBJ whole genome shotgun (WGS) entry which is preliminary data.</text>
</comment>
<feature type="domain" description="Reverse transcriptase" evidence="5">
    <location>
        <begin position="1"/>
        <end position="104"/>
    </location>
</feature>
<evidence type="ECO:0000313" key="8">
    <source>
        <dbReference type="Proteomes" id="UP000830375"/>
    </source>
</evidence>
<dbReference type="CDD" id="cd01647">
    <property type="entry name" value="RT_LTR"/>
    <property type="match status" value="1"/>
</dbReference>
<dbReference type="Gene3D" id="1.10.340.70">
    <property type="match status" value="1"/>
</dbReference>
<feature type="region of interest" description="Disordered" evidence="4">
    <location>
        <begin position="803"/>
        <end position="827"/>
    </location>
</feature>
<proteinExistence type="inferred from homology"/>
<organism evidence="7 8">
    <name type="scientific">Labeo rohita</name>
    <name type="common">Indian major carp</name>
    <name type="synonym">Cyprinus rohita</name>
    <dbReference type="NCBI Taxonomy" id="84645"/>
    <lineage>
        <taxon>Eukaryota</taxon>
        <taxon>Metazoa</taxon>
        <taxon>Chordata</taxon>
        <taxon>Craniata</taxon>
        <taxon>Vertebrata</taxon>
        <taxon>Euteleostomi</taxon>
        <taxon>Actinopterygii</taxon>
        <taxon>Neopterygii</taxon>
        <taxon>Teleostei</taxon>
        <taxon>Ostariophysi</taxon>
        <taxon>Cypriniformes</taxon>
        <taxon>Cyprinidae</taxon>
        <taxon>Labeoninae</taxon>
        <taxon>Labeonini</taxon>
        <taxon>Labeo</taxon>
    </lineage>
</organism>
<dbReference type="Proteomes" id="UP000830375">
    <property type="component" value="Unassembled WGS sequence"/>
</dbReference>
<dbReference type="PANTHER" id="PTHR37984">
    <property type="entry name" value="PROTEIN CBG26694"/>
    <property type="match status" value="1"/>
</dbReference>
<comment type="similarity">
    <text evidence="1">Belongs to the beta type-B retroviral polymerase family. HERV class-II K(HML-2) pol subfamily.</text>
</comment>
<dbReference type="InterPro" id="IPR043128">
    <property type="entry name" value="Rev_trsase/Diguanyl_cyclase"/>
</dbReference>
<dbReference type="Gene3D" id="3.10.10.10">
    <property type="entry name" value="HIV Type 1 Reverse Transcriptase, subunit A, domain 1"/>
    <property type="match status" value="1"/>
</dbReference>
<evidence type="ECO:0000259" key="5">
    <source>
        <dbReference type="PROSITE" id="PS50878"/>
    </source>
</evidence>
<dbReference type="InterPro" id="IPR050951">
    <property type="entry name" value="Retrovirus_Pol_polyprotein"/>
</dbReference>
<dbReference type="Gene3D" id="3.30.70.270">
    <property type="match status" value="2"/>
</dbReference>
<dbReference type="Pfam" id="PF17919">
    <property type="entry name" value="RT_RNaseH_2"/>
    <property type="match status" value="1"/>
</dbReference>
<feature type="domain" description="Integrase catalytic" evidence="6">
    <location>
        <begin position="556"/>
        <end position="713"/>
    </location>
</feature>
<dbReference type="InterPro" id="IPR041577">
    <property type="entry name" value="RT_RNaseH_2"/>
</dbReference>
<dbReference type="PANTHER" id="PTHR37984:SF15">
    <property type="entry name" value="INTEGRASE CATALYTIC DOMAIN-CONTAINING PROTEIN"/>
    <property type="match status" value="1"/>
</dbReference>
<dbReference type="PROSITE" id="PS50878">
    <property type="entry name" value="RT_POL"/>
    <property type="match status" value="1"/>
</dbReference>
<dbReference type="SUPFAM" id="SSF53098">
    <property type="entry name" value="Ribonuclease H-like"/>
    <property type="match status" value="1"/>
</dbReference>
<feature type="compositionally biased region" description="Basic and acidic residues" evidence="4">
    <location>
        <begin position="859"/>
        <end position="868"/>
    </location>
</feature>
<feature type="compositionally biased region" description="Polar residues" evidence="4">
    <location>
        <begin position="960"/>
        <end position="982"/>
    </location>
</feature>
<feature type="compositionally biased region" description="Basic and acidic residues" evidence="4">
    <location>
        <begin position="950"/>
        <end position="959"/>
    </location>
</feature>
<dbReference type="Gene3D" id="3.30.420.10">
    <property type="entry name" value="Ribonuclease H-like superfamily/Ribonuclease H"/>
    <property type="match status" value="1"/>
</dbReference>
<feature type="compositionally biased region" description="Polar residues" evidence="4">
    <location>
        <begin position="869"/>
        <end position="893"/>
    </location>
</feature>
<keyword evidence="8" id="KW-1185">Reference proteome</keyword>
<dbReference type="SUPFAM" id="SSF56672">
    <property type="entry name" value="DNA/RNA polymerases"/>
    <property type="match status" value="1"/>
</dbReference>
<dbReference type="EC" id="3.1.26.4" evidence="2"/>
<evidence type="ECO:0000256" key="2">
    <source>
        <dbReference type="ARBA" id="ARBA00012180"/>
    </source>
</evidence>
<dbReference type="Pfam" id="PF00078">
    <property type="entry name" value="RVT_1"/>
    <property type="match status" value="1"/>
</dbReference>
<dbReference type="Pfam" id="PF17921">
    <property type="entry name" value="Integrase_H2C2"/>
    <property type="match status" value="1"/>
</dbReference>